<gene>
    <name evidence="5" type="primary">LOC104610276</name>
</gene>
<dbReference type="Proteomes" id="UP000189703">
    <property type="component" value="Unplaced"/>
</dbReference>
<dbReference type="SMART" id="SM00298">
    <property type="entry name" value="CHROMO"/>
    <property type="match status" value="1"/>
</dbReference>
<dbReference type="GO" id="GO:0003682">
    <property type="term" value="F:chromatin binding"/>
    <property type="evidence" value="ECO:0000318"/>
    <property type="project" value="GO_Central"/>
</dbReference>
<evidence type="ECO:0000256" key="1">
    <source>
        <dbReference type="ARBA" id="ARBA00004123"/>
    </source>
</evidence>
<dbReference type="SUPFAM" id="SSF54160">
    <property type="entry name" value="Chromo domain-like"/>
    <property type="match status" value="1"/>
</dbReference>
<dbReference type="OMA" id="GRMVEPH"/>
<dbReference type="GO" id="GO:0043565">
    <property type="term" value="F:sequence-specific DNA binding"/>
    <property type="evidence" value="ECO:0000318"/>
    <property type="project" value="GO_Central"/>
</dbReference>
<comment type="subcellular location">
    <subcellularLocation>
        <location evidence="1">Nucleus</location>
    </subcellularLocation>
</comment>
<dbReference type="InterPro" id="IPR016197">
    <property type="entry name" value="Chromo-like_dom_sf"/>
</dbReference>
<dbReference type="InterPro" id="IPR023779">
    <property type="entry name" value="Chromodomain_CS"/>
</dbReference>
<protein>
    <submittedName>
        <fullName evidence="5">Chromo domain-containing protein LHP1-like</fullName>
    </submittedName>
</protein>
<dbReference type="GO" id="GO:0031507">
    <property type="term" value="P:heterochromatin formation"/>
    <property type="evidence" value="ECO:0007669"/>
    <property type="project" value="InterPro"/>
</dbReference>
<feature type="compositionally biased region" description="Basic residues" evidence="3">
    <location>
        <begin position="119"/>
        <end position="139"/>
    </location>
</feature>
<feature type="region of interest" description="Disordered" evidence="3">
    <location>
        <begin position="119"/>
        <end position="190"/>
    </location>
</feature>
<dbReference type="PROSITE" id="PS50013">
    <property type="entry name" value="CHROMO_2"/>
    <property type="match status" value="1"/>
</dbReference>
<dbReference type="PANTHER" id="PTHR47240">
    <property type="entry name" value="CHROMO DOMAIN-CONTAINING PROTEIN LHP1"/>
    <property type="match status" value="1"/>
</dbReference>
<dbReference type="GO" id="GO:0045892">
    <property type="term" value="P:negative regulation of DNA-templated transcription"/>
    <property type="evidence" value="ECO:0000318"/>
    <property type="project" value="GO_Central"/>
</dbReference>
<evidence type="ECO:0000313" key="5">
    <source>
        <dbReference type="RefSeq" id="XP_010275118.1"/>
    </source>
</evidence>
<dbReference type="eggNOG" id="KOG1911">
    <property type="taxonomic scope" value="Eukaryota"/>
</dbReference>
<feature type="compositionally biased region" description="Low complexity" evidence="3">
    <location>
        <begin position="18"/>
        <end position="30"/>
    </location>
</feature>
<dbReference type="CDD" id="cd00024">
    <property type="entry name" value="CD_CSD"/>
    <property type="match status" value="1"/>
</dbReference>
<reference evidence="5" key="1">
    <citation type="submission" date="2025-08" db="UniProtKB">
        <authorList>
            <consortium name="RefSeq"/>
        </authorList>
    </citation>
    <scope>IDENTIFICATION</scope>
</reference>
<evidence type="ECO:0000313" key="4">
    <source>
        <dbReference type="Proteomes" id="UP000189703"/>
    </source>
</evidence>
<name>A0A1U8B6J7_NELNU</name>
<dbReference type="KEGG" id="nnu:104610276"/>
<dbReference type="GO" id="GO:0000792">
    <property type="term" value="C:heterochromatin"/>
    <property type="evidence" value="ECO:0007669"/>
    <property type="project" value="UniProtKB-ARBA"/>
</dbReference>
<dbReference type="InterPro" id="IPR008251">
    <property type="entry name" value="Chromo_shadow_dom"/>
</dbReference>
<organism evidence="4 5">
    <name type="scientific">Nelumbo nucifera</name>
    <name type="common">Sacred lotus</name>
    <dbReference type="NCBI Taxonomy" id="4432"/>
    <lineage>
        <taxon>Eukaryota</taxon>
        <taxon>Viridiplantae</taxon>
        <taxon>Streptophyta</taxon>
        <taxon>Embryophyta</taxon>
        <taxon>Tracheophyta</taxon>
        <taxon>Spermatophyta</taxon>
        <taxon>Magnoliopsida</taxon>
        <taxon>Proteales</taxon>
        <taxon>Nelumbonaceae</taxon>
        <taxon>Nelumbo</taxon>
    </lineage>
</organism>
<keyword evidence="2" id="KW-0539">Nucleus</keyword>
<evidence type="ECO:0000256" key="3">
    <source>
        <dbReference type="SAM" id="MobiDB-lite"/>
    </source>
</evidence>
<dbReference type="GO" id="GO:0005634">
    <property type="term" value="C:nucleus"/>
    <property type="evidence" value="ECO:0000318"/>
    <property type="project" value="GO_Central"/>
</dbReference>
<dbReference type="STRING" id="4432.A0A1U8B6J7"/>
<dbReference type="GO" id="GO:0045814">
    <property type="term" value="P:negative regulation of gene expression, epigenetic"/>
    <property type="evidence" value="ECO:0000318"/>
    <property type="project" value="GO_Central"/>
</dbReference>
<dbReference type="FunCoup" id="A0A1U8B6J7">
    <property type="interactions" value="1503"/>
</dbReference>
<sequence length="407" mass="44774">MVCKKKTEPTEEHHNAVRGEAAAAKAVAEVVEQEGEENEEEEGEREAGVGKERPKLDDGFYEIEDVRGKRVRKGQTQYLIKWRGWPETANTWEPFENLVQCSDVIEAFEDSLRVSKSRCSRKRKRKSGGFHTQTKKKQRVATGLQVLKFGDKPLPSAPSDNSSLVSPAATADGAEMGKATQGNHSNKRGDVVSVEGIEHLAENRSVNISMERKPNNQANEADPRVSELKAMTPNNGGNDEKFSTSFPDAKISEDGPTNGISKVESMEPAQSSLLTGAKKRKSGCVRRFKQDLASGGPGNGENPFVRSTIEHRNRIGPVGIDDAESNGDNMCNKNKLDDSTNPYSITKIVKPIGYSANILNNVQDVTVTFLAVRSDGKEVVVDSKFLKTNNPLLLISFYEQHLHYTST</sequence>
<dbReference type="PROSITE" id="PS00598">
    <property type="entry name" value="CHROMO_1"/>
    <property type="match status" value="1"/>
</dbReference>
<dbReference type="AlphaFoldDB" id="A0A1U8B6J7"/>
<feature type="compositionally biased region" description="Acidic residues" evidence="3">
    <location>
        <begin position="31"/>
        <end position="44"/>
    </location>
</feature>
<dbReference type="OrthoDB" id="1918685at2759"/>
<feature type="compositionally biased region" description="Basic and acidic residues" evidence="3">
    <location>
        <begin position="1"/>
        <end position="17"/>
    </location>
</feature>
<dbReference type="Pfam" id="PF00385">
    <property type="entry name" value="Chromo"/>
    <property type="match status" value="1"/>
</dbReference>
<dbReference type="InterPro" id="IPR044251">
    <property type="entry name" value="LHP1-like"/>
</dbReference>
<feature type="region of interest" description="Disordered" evidence="3">
    <location>
        <begin position="233"/>
        <end position="278"/>
    </location>
</feature>
<dbReference type="PANTHER" id="PTHR47240:SF2">
    <property type="entry name" value="CHROMO DOMAIN-CONTAINING PROTEIN LHP1"/>
    <property type="match status" value="1"/>
</dbReference>
<dbReference type="GeneID" id="104610276"/>
<keyword evidence="4" id="KW-1185">Reference proteome</keyword>
<accession>A0A1U8B6J7</accession>
<feature type="region of interest" description="Disordered" evidence="3">
    <location>
        <begin position="1"/>
        <end position="53"/>
    </location>
</feature>
<evidence type="ECO:0000256" key="2">
    <source>
        <dbReference type="ARBA" id="ARBA00023242"/>
    </source>
</evidence>
<dbReference type="InterPro" id="IPR023780">
    <property type="entry name" value="Chromo_domain"/>
</dbReference>
<dbReference type="SMART" id="SM00300">
    <property type="entry name" value="ChSh"/>
    <property type="match status" value="1"/>
</dbReference>
<dbReference type="InterPro" id="IPR000953">
    <property type="entry name" value="Chromo/chromo_shadow_dom"/>
</dbReference>
<dbReference type="Gene3D" id="2.40.50.40">
    <property type="match status" value="1"/>
</dbReference>
<proteinExistence type="predicted"/>
<dbReference type="RefSeq" id="XP_010275118.1">
    <property type="nucleotide sequence ID" value="XM_010276816.2"/>
</dbReference>